<protein>
    <submittedName>
        <fullName evidence="5">Synaptogenesis protein syg-2</fullName>
    </submittedName>
</protein>
<keyword evidence="3" id="KW-0393">Immunoglobulin domain</keyword>
<proteinExistence type="predicted"/>
<organism evidence="5 6">
    <name type="scientific">Amphibalanus amphitrite</name>
    <name type="common">Striped barnacle</name>
    <name type="synonym">Balanus amphitrite</name>
    <dbReference type="NCBI Taxonomy" id="1232801"/>
    <lineage>
        <taxon>Eukaryota</taxon>
        <taxon>Metazoa</taxon>
        <taxon>Ecdysozoa</taxon>
        <taxon>Arthropoda</taxon>
        <taxon>Crustacea</taxon>
        <taxon>Multicrustacea</taxon>
        <taxon>Cirripedia</taxon>
        <taxon>Thoracica</taxon>
        <taxon>Thoracicalcarea</taxon>
        <taxon>Balanomorpha</taxon>
        <taxon>Balanoidea</taxon>
        <taxon>Balanidae</taxon>
        <taxon>Amphibalaninae</taxon>
        <taxon>Amphibalanus</taxon>
    </lineage>
</organism>
<dbReference type="InterPro" id="IPR050958">
    <property type="entry name" value="Cell_Adh-Cytoskel_Orgn"/>
</dbReference>
<dbReference type="InterPro" id="IPR013098">
    <property type="entry name" value="Ig_I-set"/>
</dbReference>
<dbReference type="OrthoDB" id="10028801at2759"/>
<dbReference type="SMART" id="SM00409">
    <property type="entry name" value="IG"/>
    <property type="match status" value="2"/>
</dbReference>
<comment type="caution">
    <text evidence="5">The sequence shown here is derived from an EMBL/GenBank/DDBJ whole genome shotgun (WGS) entry which is preliminary data.</text>
</comment>
<dbReference type="GO" id="GO:0005886">
    <property type="term" value="C:plasma membrane"/>
    <property type="evidence" value="ECO:0007669"/>
    <property type="project" value="TreeGrafter"/>
</dbReference>
<feature type="domain" description="Ig-like" evidence="4">
    <location>
        <begin position="119"/>
        <end position="208"/>
    </location>
</feature>
<dbReference type="PROSITE" id="PS50835">
    <property type="entry name" value="IG_LIKE"/>
    <property type="match status" value="2"/>
</dbReference>
<dbReference type="InterPro" id="IPR036179">
    <property type="entry name" value="Ig-like_dom_sf"/>
</dbReference>
<keyword evidence="2" id="KW-1015">Disulfide bond</keyword>
<dbReference type="Gene3D" id="2.60.40.10">
    <property type="entry name" value="Immunoglobulins"/>
    <property type="match status" value="2"/>
</dbReference>
<evidence type="ECO:0000313" key="5">
    <source>
        <dbReference type="EMBL" id="KAF0302377.1"/>
    </source>
</evidence>
<name>A0A6A4W354_AMPAM</name>
<evidence type="ECO:0000259" key="4">
    <source>
        <dbReference type="PROSITE" id="PS50835"/>
    </source>
</evidence>
<dbReference type="Pfam" id="PF07679">
    <property type="entry name" value="I-set"/>
    <property type="match status" value="1"/>
</dbReference>
<reference evidence="5 6" key="1">
    <citation type="submission" date="2019-07" db="EMBL/GenBank/DDBJ databases">
        <title>Draft genome assembly of a fouling barnacle, Amphibalanus amphitrite (Darwin, 1854): The first reference genome for Thecostraca.</title>
        <authorList>
            <person name="Kim W."/>
        </authorList>
    </citation>
    <scope>NUCLEOTIDE SEQUENCE [LARGE SCALE GENOMIC DNA]</scope>
    <source>
        <strain evidence="5">SNU_AA5</strain>
        <tissue evidence="5">Soma without cirri and trophi</tissue>
    </source>
</reference>
<evidence type="ECO:0000313" key="6">
    <source>
        <dbReference type="Proteomes" id="UP000440578"/>
    </source>
</evidence>
<dbReference type="InterPro" id="IPR013783">
    <property type="entry name" value="Ig-like_fold"/>
</dbReference>
<sequence>MDKTLKVYICLKHVSGIPDPPIFSKPVYEIDIRSGESRVENLTALANPASVRYSWEREGAAVPRDRWQARDDGSWRPDGGPLLTLNGARRSHTGWYRLTAGNGEGNTTVRVHVNVLYPPEVESISNISMVYPGEDGVIRCSVNANPMEDYMISWHREGFNLASDRVSTFTRNGTSYLTVHNATKEDIGEFLCRADNGVGQATATAALLVKRK</sequence>
<keyword evidence="6" id="KW-1185">Reference proteome</keyword>
<dbReference type="SUPFAM" id="SSF48726">
    <property type="entry name" value="Immunoglobulin"/>
    <property type="match status" value="2"/>
</dbReference>
<dbReference type="GO" id="GO:0007156">
    <property type="term" value="P:homophilic cell adhesion via plasma membrane adhesion molecules"/>
    <property type="evidence" value="ECO:0007669"/>
    <property type="project" value="TreeGrafter"/>
</dbReference>
<dbReference type="InterPro" id="IPR003599">
    <property type="entry name" value="Ig_sub"/>
</dbReference>
<evidence type="ECO:0000256" key="3">
    <source>
        <dbReference type="ARBA" id="ARBA00023319"/>
    </source>
</evidence>
<dbReference type="InterPro" id="IPR007110">
    <property type="entry name" value="Ig-like_dom"/>
</dbReference>
<accession>A0A6A4W354</accession>
<dbReference type="EMBL" id="VIIS01001067">
    <property type="protein sequence ID" value="KAF0302377.1"/>
    <property type="molecule type" value="Genomic_DNA"/>
</dbReference>
<dbReference type="AlphaFoldDB" id="A0A6A4W354"/>
<gene>
    <name evidence="5" type="primary">syg-2_2</name>
    <name evidence="5" type="ORF">FJT64_025513</name>
</gene>
<dbReference type="PANTHER" id="PTHR45080">
    <property type="entry name" value="CONTACTIN 5"/>
    <property type="match status" value="1"/>
</dbReference>
<dbReference type="PANTHER" id="PTHR45080:SF8">
    <property type="entry name" value="IG-LIKE DOMAIN-CONTAINING PROTEIN"/>
    <property type="match status" value="1"/>
</dbReference>
<evidence type="ECO:0000256" key="1">
    <source>
        <dbReference type="ARBA" id="ARBA00022729"/>
    </source>
</evidence>
<dbReference type="Proteomes" id="UP000440578">
    <property type="component" value="Unassembled WGS sequence"/>
</dbReference>
<dbReference type="SMART" id="SM00408">
    <property type="entry name" value="IGc2"/>
    <property type="match status" value="1"/>
</dbReference>
<evidence type="ECO:0000256" key="2">
    <source>
        <dbReference type="ARBA" id="ARBA00023157"/>
    </source>
</evidence>
<feature type="domain" description="Ig-like" evidence="4">
    <location>
        <begin position="20"/>
        <end position="114"/>
    </location>
</feature>
<dbReference type="InterPro" id="IPR003598">
    <property type="entry name" value="Ig_sub2"/>
</dbReference>
<keyword evidence="1" id="KW-0732">Signal</keyword>